<evidence type="ECO:0000256" key="3">
    <source>
        <dbReference type="ARBA" id="ARBA00022475"/>
    </source>
</evidence>
<dbReference type="EC" id="2.3.1.269" evidence="9"/>
<comment type="pathway">
    <text evidence="9">Protein modification; lipoprotein biosynthesis (N-acyl transfer).</text>
</comment>
<dbReference type="HAMAP" id="MF_01148">
    <property type="entry name" value="Lnt"/>
    <property type="match status" value="1"/>
</dbReference>
<comment type="function">
    <text evidence="9">Catalyzes the phospholipid dependent N-acylation of the N-terminal cysteine of apolipoprotein, the last step in lipoprotein maturation.</text>
</comment>
<feature type="transmembrane region" description="Helical" evidence="9">
    <location>
        <begin position="71"/>
        <end position="89"/>
    </location>
</feature>
<comment type="similarity">
    <text evidence="2 9">Belongs to the CN hydrolase family. Apolipoprotein N-acyltransferase subfamily.</text>
</comment>
<evidence type="ECO:0000256" key="2">
    <source>
        <dbReference type="ARBA" id="ARBA00010065"/>
    </source>
</evidence>
<dbReference type="Pfam" id="PF00795">
    <property type="entry name" value="CN_hydrolase"/>
    <property type="match status" value="1"/>
</dbReference>
<sequence>MIVGRGLVGLFSLSVRLRGLTGWKRYAISSSLGAVSATAFAPLFLFPLLIPAFTGLLWLFQGAENPKKAALVGWAFGVGHFAVGLYWVGASFLVHSARHAWMMPFAVLGLAVGMGLFHCLIGYALARLKFRGADRLIAFVAIWLAVEWLRSWIFTGFPWNLLGSVWTFSDSMLQLASITGVWGLSIITLFAAAAPAILFEEKNLDISELKRRVAFVFIALLFPLVVWVGGTLRLNAVPPAGVDYVENVNLRLVQPNINQADKWKPKLRGSHVVKQIDMSVSEGFKDVTHVIWPETAVPYILSSNSELRSSISRVVPPSGFLITGAPRIEEVTLSGEEGGVGREFKNSVHVLNRLGDIVGTYDKFHLVPFGEYAPLKDWLPFVEKLTAGSSDFSPGPGPQTLSMPGLPPVSMLICYEIIFPGAVVDSSKRPEWILNVTNDGWFGITSGPYQHFGMAQLRAVEEGIPVIRVANTGISASIDAYGRVIKSIGLGEAGVVDTRLPKTTSAVTVFSRIGNFSVLFMVIFLLLPLVIKSRIRVKLK</sequence>
<protein>
    <recommendedName>
        <fullName evidence="9">Apolipoprotein N-acyltransferase</fullName>
        <shortName evidence="9">ALP N-acyltransferase</shortName>
        <ecNumber evidence="9">2.3.1.269</ecNumber>
    </recommendedName>
</protein>
<dbReference type="InterPro" id="IPR036526">
    <property type="entry name" value="C-N_Hydrolase_sf"/>
</dbReference>
<dbReference type="Proteomes" id="UP001597294">
    <property type="component" value="Unassembled WGS sequence"/>
</dbReference>
<reference evidence="12" key="1">
    <citation type="journal article" date="2019" name="Int. J. Syst. Evol. Microbiol.">
        <title>The Global Catalogue of Microorganisms (GCM) 10K type strain sequencing project: providing services to taxonomists for standard genome sequencing and annotation.</title>
        <authorList>
            <consortium name="The Broad Institute Genomics Platform"/>
            <consortium name="The Broad Institute Genome Sequencing Center for Infectious Disease"/>
            <person name="Wu L."/>
            <person name="Ma J."/>
        </authorList>
    </citation>
    <scope>NUCLEOTIDE SEQUENCE [LARGE SCALE GENOMIC DNA]</scope>
    <source>
        <strain evidence="12">CGMCC 4.7192</strain>
    </source>
</reference>
<evidence type="ECO:0000256" key="7">
    <source>
        <dbReference type="ARBA" id="ARBA00023136"/>
    </source>
</evidence>
<keyword evidence="3 9" id="KW-1003">Cell membrane</keyword>
<organism evidence="11 12">
    <name type="scientific">Kiloniella antarctica</name>
    <dbReference type="NCBI Taxonomy" id="1550907"/>
    <lineage>
        <taxon>Bacteria</taxon>
        <taxon>Pseudomonadati</taxon>
        <taxon>Pseudomonadota</taxon>
        <taxon>Alphaproteobacteria</taxon>
        <taxon>Rhodospirillales</taxon>
        <taxon>Kiloniellaceae</taxon>
        <taxon>Kiloniella</taxon>
    </lineage>
</organism>
<feature type="transmembrane region" description="Helical" evidence="9">
    <location>
        <begin position="175"/>
        <end position="199"/>
    </location>
</feature>
<evidence type="ECO:0000256" key="1">
    <source>
        <dbReference type="ARBA" id="ARBA00004651"/>
    </source>
</evidence>
<proteinExistence type="inferred from homology"/>
<keyword evidence="8 9" id="KW-0012">Acyltransferase</keyword>
<evidence type="ECO:0000313" key="12">
    <source>
        <dbReference type="Proteomes" id="UP001597294"/>
    </source>
</evidence>
<accession>A0ABW5BGF8</accession>
<feature type="transmembrane region" description="Helical" evidence="9">
    <location>
        <begin position="35"/>
        <end position="59"/>
    </location>
</feature>
<evidence type="ECO:0000313" key="11">
    <source>
        <dbReference type="EMBL" id="MFD2204765.1"/>
    </source>
</evidence>
<evidence type="ECO:0000256" key="9">
    <source>
        <dbReference type="HAMAP-Rule" id="MF_01148"/>
    </source>
</evidence>
<keyword evidence="7 9" id="KW-0472">Membrane</keyword>
<name>A0ABW5BGF8_9PROT</name>
<feature type="transmembrane region" description="Helical" evidence="9">
    <location>
        <begin position="101"/>
        <end position="124"/>
    </location>
</feature>
<evidence type="ECO:0000259" key="10">
    <source>
        <dbReference type="PROSITE" id="PS50263"/>
    </source>
</evidence>
<dbReference type="GO" id="GO:0016746">
    <property type="term" value="F:acyltransferase activity"/>
    <property type="evidence" value="ECO:0007669"/>
    <property type="project" value="UniProtKB-KW"/>
</dbReference>
<dbReference type="RefSeq" id="WP_380248670.1">
    <property type="nucleotide sequence ID" value="NZ_JBHUII010000001.1"/>
</dbReference>
<dbReference type="PROSITE" id="PS50263">
    <property type="entry name" value="CN_HYDROLASE"/>
    <property type="match status" value="1"/>
</dbReference>
<dbReference type="CDD" id="cd07571">
    <property type="entry name" value="ALP_N-acyl_transferase"/>
    <property type="match status" value="1"/>
</dbReference>
<evidence type="ECO:0000256" key="6">
    <source>
        <dbReference type="ARBA" id="ARBA00022989"/>
    </source>
</evidence>
<dbReference type="Gene3D" id="3.60.110.10">
    <property type="entry name" value="Carbon-nitrogen hydrolase"/>
    <property type="match status" value="1"/>
</dbReference>
<keyword evidence="5 9" id="KW-0812">Transmembrane</keyword>
<comment type="subcellular location">
    <subcellularLocation>
        <location evidence="1 9">Cell membrane</location>
        <topology evidence="1 9">Multi-pass membrane protein</topology>
    </subcellularLocation>
</comment>
<gene>
    <name evidence="9 11" type="primary">lnt</name>
    <name evidence="11" type="ORF">ACFSKO_04055</name>
</gene>
<keyword evidence="4 9" id="KW-0808">Transferase</keyword>
<comment type="catalytic activity">
    <reaction evidence="9">
        <text>N-terminal S-1,2-diacyl-sn-glyceryl-L-cysteinyl-[lipoprotein] + a glycerophospholipid = N-acyl-S-1,2-diacyl-sn-glyceryl-L-cysteinyl-[lipoprotein] + a 2-acyl-sn-glycero-3-phospholipid + H(+)</text>
        <dbReference type="Rhea" id="RHEA:48228"/>
        <dbReference type="Rhea" id="RHEA-COMP:14681"/>
        <dbReference type="Rhea" id="RHEA-COMP:14684"/>
        <dbReference type="ChEBI" id="CHEBI:15378"/>
        <dbReference type="ChEBI" id="CHEBI:136912"/>
        <dbReference type="ChEBI" id="CHEBI:140656"/>
        <dbReference type="ChEBI" id="CHEBI:140657"/>
        <dbReference type="ChEBI" id="CHEBI:140660"/>
        <dbReference type="EC" id="2.3.1.269"/>
    </reaction>
</comment>
<dbReference type="Pfam" id="PF20154">
    <property type="entry name" value="LNT_N"/>
    <property type="match status" value="1"/>
</dbReference>
<dbReference type="PANTHER" id="PTHR38686:SF1">
    <property type="entry name" value="APOLIPOPROTEIN N-ACYLTRANSFERASE"/>
    <property type="match status" value="1"/>
</dbReference>
<dbReference type="InterPro" id="IPR004563">
    <property type="entry name" value="Apolipo_AcylTrfase"/>
</dbReference>
<feature type="transmembrane region" description="Helical" evidence="9">
    <location>
        <begin position="509"/>
        <end position="531"/>
    </location>
</feature>
<evidence type="ECO:0000256" key="8">
    <source>
        <dbReference type="ARBA" id="ARBA00023315"/>
    </source>
</evidence>
<dbReference type="PANTHER" id="PTHR38686">
    <property type="entry name" value="APOLIPOPROTEIN N-ACYLTRANSFERASE"/>
    <property type="match status" value="1"/>
</dbReference>
<feature type="transmembrane region" description="Helical" evidence="9">
    <location>
        <begin position="136"/>
        <end position="155"/>
    </location>
</feature>
<evidence type="ECO:0000256" key="4">
    <source>
        <dbReference type="ARBA" id="ARBA00022679"/>
    </source>
</evidence>
<comment type="caution">
    <text evidence="11">The sequence shown here is derived from an EMBL/GenBank/DDBJ whole genome shotgun (WGS) entry which is preliminary data.</text>
</comment>
<feature type="domain" description="CN hydrolase" evidence="10">
    <location>
        <begin position="253"/>
        <end position="502"/>
    </location>
</feature>
<dbReference type="InterPro" id="IPR045378">
    <property type="entry name" value="LNT_N"/>
</dbReference>
<keyword evidence="6 9" id="KW-1133">Transmembrane helix</keyword>
<dbReference type="SUPFAM" id="SSF56317">
    <property type="entry name" value="Carbon-nitrogen hydrolase"/>
    <property type="match status" value="1"/>
</dbReference>
<dbReference type="EMBL" id="JBHUII010000001">
    <property type="protein sequence ID" value="MFD2204765.1"/>
    <property type="molecule type" value="Genomic_DNA"/>
</dbReference>
<evidence type="ECO:0000256" key="5">
    <source>
        <dbReference type="ARBA" id="ARBA00022692"/>
    </source>
</evidence>
<feature type="transmembrane region" description="Helical" evidence="9">
    <location>
        <begin position="211"/>
        <end position="230"/>
    </location>
</feature>
<dbReference type="InterPro" id="IPR003010">
    <property type="entry name" value="C-N_Hydrolase"/>
</dbReference>
<dbReference type="NCBIfam" id="TIGR00546">
    <property type="entry name" value="lnt"/>
    <property type="match status" value="1"/>
</dbReference>
<keyword evidence="12" id="KW-1185">Reference proteome</keyword>